<dbReference type="Proteomes" id="UP001141806">
    <property type="component" value="Unassembled WGS sequence"/>
</dbReference>
<evidence type="ECO:0000313" key="1">
    <source>
        <dbReference type="EMBL" id="KAJ4971572.1"/>
    </source>
</evidence>
<name>A0A9Q0KJ71_9MAGN</name>
<evidence type="ECO:0000313" key="2">
    <source>
        <dbReference type="Proteomes" id="UP001141806"/>
    </source>
</evidence>
<accession>A0A9Q0KJ71</accession>
<comment type="caution">
    <text evidence="1">The sequence shown here is derived from an EMBL/GenBank/DDBJ whole genome shotgun (WGS) entry which is preliminary data.</text>
</comment>
<dbReference type="EMBL" id="JAMYWD010000005">
    <property type="protein sequence ID" value="KAJ4971572.1"/>
    <property type="molecule type" value="Genomic_DNA"/>
</dbReference>
<organism evidence="1 2">
    <name type="scientific">Protea cynaroides</name>
    <dbReference type="NCBI Taxonomy" id="273540"/>
    <lineage>
        <taxon>Eukaryota</taxon>
        <taxon>Viridiplantae</taxon>
        <taxon>Streptophyta</taxon>
        <taxon>Embryophyta</taxon>
        <taxon>Tracheophyta</taxon>
        <taxon>Spermatophyta</taxon>
        <taxon>Magnoliopsida</taxon>
        <taxon>Proteales</taxon>
        <taxon>Proteaceae</taxon>
        <taxon>Protea</taxon>
    </lineage>
</organism>
<reference evidence="1" key="1">
    <citation type="journal article" date="2023" name="Plant J.">
        <title>The genome of the king protea, Protea cynaroides.</title>
        <authorList>
            <person name="Chang J."/>
            <person name="Duong T.A."/>
            <person name="Schoeman C."/>
            <person name="Ma X."/>
            <person name="Roodt D."/>
            <person name="Barker N."/>
            <person name="Li Z."/>
            <person name="Van de Peer Y."/>
            <person name="Mizrachi E."/>
        </authorList>
    </citation>
    <scope>NUCLEOTIDE SEQUENCE</scope>
    <source>
        <tissue evidence="1">Young leaves</tissue>
    </source>
</reference>
<keyword evidence="2" id="KW-1185">Reference proteome</keyword>
<sequence>MRTMIYFSLYTWTGSLPYGRLFIQLFANLGFDLTLELDAETGVHTDFGWDTLYKLGIQDIVLSDEELERLPLSHPIRRCQLARHEVTYTQTALVTECLIMPMPNDVAMTTLARPESTHRRLLQLVARVGAIYSVDSSSHQDDRGSQQSDA</sequence>
<protein>
    <submittedName>
        <fullName evidence="1">Uncharacterized protein</fullName>
    </submittedName>
</protein>
<proteinExistence type="predicted"/>
<gene>
    <name evidence="1" type="ORF">NE237_004671</name>
</gene>
<dbReference type="AlphaFoldDB" id="A0A9Q0KJ71"/>